<protein>
    <recommendedName>
        <fullName evidence="2">Bromo domain-containing protein</fullName>
    </recommendedName>
</protein>
<dbReference type="VEuPathDB" id="TrichDB:TVAGG3_0645160"/>
<dbReference type="Proteomes" id="UP000001542">
    <property type="component" value="Unassembled WGS sequence"/>
</dbReference>
<reference evidence="3" key="2">
    <citation type="journal article" date="2007" name="Science">
        <title>Draft genome sequence of the sexually transmitted pathogen Trichomonas vaginalis.</title>
        <authorList>
            <person name="Carlton J.M."/>
            <person name="Hirt R.P."/>
            <person name="Silva J.C."/>
            <person name="Delcher A.L."/>
            <person name="Schatz M."/>
            <person name="Zhao Q."/>
            <person name="Wortman J.R."/>
            <person name="Bidwell S.L."/>
            <person name="Alsmark U.C.M."/>
            <person name="Besteiro S."/>
            <person name="Sicheritz-Ponten T."/>
            <person name="Noel C.J."/>
            <person name="Dacks J.B."/>
            <person name="Foster P.G."/>
            <person name="Simillion C."/>
            <person name="Van de Peer Y."/>
            <person name="Miranda-Saavedra D."/>
            <person name="Barton G.J."/>
            <person name="Westrop G.D."/>
            <person name="Mueller S."/>
            <person name="Dessi D."/>
            <person name="Fiori P.L."/>
            <person name="Ren Q."/>
            <person name="Paulsen I."/>
            <person name="Zhang H."/>
            <person name="Bastida-Corcuera F.D."/>
            <person name="Simoes-Barbosa A."/>
            <person name="Brown M.T."/>
            <person name="Hayes R.D."/>
            <person name="Mukherjee M."/>
            <person name="Okumura C.Y."/>
            <person name="Schneider R."/>
            <person name="Smith A.J."/>
            <person name="Vanacova S."/>
            <person name="Villalvazo M."/>
            <person name="Haas B.J."/>
            <person name="Pertea M."/>
            <person name="Feldblyum T.V."/>
            <person name="Utterback T.R."/>
            <person name="Shu C.L."/>
            <person name="Osoegawa K."/>
            <person name="de Jong P.J."/>
            <person name="Hrdy I."/>
            <person name="Horvathova L."/>
            <person name="Zubacova Z."/>
            <person name="Dolezal P."/>
            <person name="Malik S.B."/>
            <person name="Logsdon J.M. Jr."/>
            <person name="Henze K."/>
            <person name="Gupta A."/>
            <person name="Wang C.C."/>
            <person name="Dunne R.L."/>
            <person name="Upcroft J.A."/>
            <person name="Upcroft P."/>
            <person name="White O."/>
            <person name="Salzberg S.L."/>
            <person name="Tang P."/>
            <person name="Chiu C.-H."/>
            <person name="Lee Y.-S."/>
            <person name="Embley T.M."/>
            <person name="Coombs G.H."/>
            <person name="Mottram J.C."/>
            <person name="Tachezy J."/>
            <person name="Fraser-Liggett C.M."/>
            <person name="Johnson P.J."/>
        </authorList>
    </citation>
    <scope>NUCLEOTIDE SEQUENCE [LARGE SCALE GENOMIC DNA]</scope>
    <source>
        <strain evidence="3">G3</strain>
    </source>
</reference>
<sequence length="227" mass="25287">MDFGERINCCNVLDKVRASPLAKFLEPIMSKHYEAKISNLTLEMIYDNVQSGKYQSSNKVIDDVSRAINNLIKISGKNSKIGLAGQTLLQIFYEEMDKVIASSKNNSTSRELNIIADKIKELSNEICNSPDQMPKEGEVTNSLPKKPFIQGGFDHLVVEVFDFSADGVSAESDEAIQKLAALATSYDKTIVPKKNKFSFKFSQLSPFALSLIKKYINSIDSDIITCR</sequence>
<dbReference type="InParanoid" id="A2DY79"/>
<evidence type="ECO:0000256" key="1">
    <source>
        <dbReference type="ARBA" id="ARBA00023117"/>
    </source>
</evidence>
<proteinExistence type="predicted"/>
<keyword evidence="1" id="KW-0103">Bromodomain</keyword>
<dbReference type="SUPFAM" id="SSF47370">
    <property type="entry name" value="Bromodomain"/>
    <property type="match status" value="1"/>
</dbReference>
<evidence type="ECO:0000313" key="3">
    <source>
        <dbReference type="EMBL" id="EAY14688.1"/>
    </source>
</evidence>
<dbReference type="KEGG" id="tva:4772681"/>
<evidence type="ECO:0000313" key="4">
    <source>
        <dbReference type="Proteomes" id="UP000001542"/>
    </source>
</evidence>
<dbReference type="SMR" id="A2DY79"/>
<dbReference type="InterPro" id="IPR001487">
    <property type="entry name" value="Bromodomain"/>
</dbReference>
<dbReference type="Gene3D" id="1.20.920.10">
    <property type="entry name" value="Bromodomain-like"/>
    <property type="match status" value="1"/>
</dbReference>
<feature type="domain" description="Bromo" evidence="2">
    <location>
        <begin position="19"/>
        <end position="81"/>
    </location>
</feature>
<dbReference type="EMBL" id="DS113267">
    <property type="protein sequence ID" value="EAY14688.1"/>
    <property type="molecule type" value="Genomic_DNA"/>
</dbReference>
<dbReference type="VEuPathDB" id="TrichDB:TVAG_461050"/>
<name>A2DY79_TRIV3</name>
<reference evidence="3" key="1">
    <citation type="submission" date="2006-10" db="EMBL/GenBank/DDBJ databases">
        <authorList>
            <person name="Amadeo P."/>
            <person name="Zhao Q."/>
            <person name="Wortman J."/>
            <person name="Fraser-Liggett C."/>
            <person name="Carlton J."/>
        </authorList>
    </citation>
    <scope>NUCLEOTIDE SEQUENCE</scope>
    <source>
        <strain evidence="3">G3</strain>
    </source>
</reference>
<dbReference type="AlphaFoldDB" id="A2DY79"/>
<accession>A2DY79</accession>
<dbReference type="Pfam" id="PF00439">
    <property type="entry name" value="Bromodomain"/>
    <property type="match status" value="1"/>
</dbReference>
<dbReference type="RefSeq" id="XP_001326911.1">
    <property type="nucleotide sequence ID" value="XM_001326876.1"/>
</dbReference>
<organism evidence="3 4">
    <name type="scientific">Trichomonas vaginalis (strain ATCC PRA-98 / G3)</name>
    <dbReference type="NCBI Taxonomy" id="412133"/>
    <lineage>
        <taxon>Eukaryota</taxon>
        <taxon>Metamonada</taxon>
        <taxon>Parabasalia</taxon>
        <taxon>Trichomonadida</taxon>
        <taxon>Trichomonadidae</taxon>
        <taxon>Trichomonas</taxon>
    </lineage>
</organism>
<dbReference type="InterPro" id="IPR036427">
    <property type="entry name" value="Bromodomain-like_sf"/>
</dbReference>
<keyword evidence="4" id="KW-1185">Reference proteome</keyword>
<evidence type="ECO:0000259" key="2">
    <source>
        <dbReference type="Pfam" id="PF00439"/>
    </source>
</evidence>
<gene>
    <name evidence="3" type="ORF">TVAG_461050</name>
</gene>